<feature type="compositionally biased region" description="Low complexity" evidence="12">
    <location>
        <begin position="156"/>
        <end position="168"/>
    </location>
</feature>
<evidence type="ECO:0000256" key="9">
    <source>
        <dbReference type="ARBA" id="ARBA00023328"/>
    </source>
</evidence>
<dbReference type="PANTHER" id="PTHR10643">
    <property type="entry name" value="KINETOCHORE PROTEIN NDC80"/>
    <property type="match status" value="1"/>
</dbReference>
<evidence type="ECO:0000313" key="14">
    <source>
        <dbReference type="EnsemblMetazoa" id="XP_003424937"/>
    </source>
</evidence>
<keyword evidence="5 10" id="KW-0995">Kinetochore</keyword>
<evidence type="ECO:0000256" key="6">
    <source>
        <dbReference type="ARBA" id="ARBA00023054"/>
    </source>
</evidence>
<dbReference type="InParanoid" id="A0A7M7GBX4"/>
<reference evidence="14" key="1">
    <citation type="submission" date="2021-01" db="UniProtKB">
        <authorList>
            <consortium name="EnsemblMetazoa"/>
        </authorList>
    </citation>
    <scope>IDENTIFICATION</scope>
</reference>
<dbReference type="GO" id="GO:0051301">
    <property type="term" value="P:cell division"/>
    <property type="evidence" value="ECO:0007669"/>
    <property type="project" value="UniProtKB-UniRule"/>
</dbReference>
<gene>
    <name evidence="14" type="primary">100678776</name>
</gene>
<evidence type="ECO:0000256" key="12">
    <source>
        <dbReference type="SAM" id="MobiDB-lite"/>
    </source>
</evidence>
<comment type="subunit">
    <text evidence="10">Component of the NDC80 complex.</text>
</comment>
<evidence type="ECO:0000256" key="5">
    <source>
        <dbReference type="ARBA" id="ARBA00022838"/>
    </source>
</evidence>
<feature type="compositionally biased region" description="Polar residues" evidence="12">
    <location>
        <begin position="74"/>
        <end position="84"/>
    </location>
</feature>
<keyword evidence="2 10" id="KW-0158">Chromosome</keyword>
<sequence length="693" mass="79632">MRKSSTTTRRRSSSNPGRFSQQDPDRNSMRADSRRPANTKSKDSNFGTQDTMIPKPRIRSSSSDRLSGMRKSNLRPTTGAKTSIGQYTTASSAISPMPNNRYTHVIEKTARPSLIDQANRGRISCVDQANLASKGYITPMASGSRHVAPASDGRNVRASSAERASALAPKGPKKDSRPLNDKNYQNEMLGKIDNYFHSIGQSAILNGNGSLKPLTLKIFVEATNLLVKLLDMKQSLTAANYIEEIPKIAKKIHYPGLMNKSWLKTANTMHSWPHAIGWICWLVELCEVKDLASEIFTLERLPIIGNNDDEKENHRNTFLVMIQCYKAWNEEKPEDEERIIQQFFQEEAERRGINAKRYEQVRMDYEKVKENLEKEEAKTNKVDAEVSELQEVLSNMKKDRAKQQEHILQQEKYVDKTLKEIEQINKDSSMFLQEIKKLESTRDELSGVIKQQPMSVTERDEIVKACTEQQTYIQNFEAHLEEIKKEAYALDMRLVSSNTNLVKTILAYNQALFMQLSDSNIDINELLMPENGICESNFLDRLEEKKNLMNTFMQERTKELSKKTNLLESHHREIEAMQTKRDTLSEKVEKKKASEEKRKQELKVKENKKREEIKKLQASIKELNEIINKTSSEIDALNKQLAQAVDKREAALQKNAHLQASAKTFFKQFYDILNEHGDKIRKTFEMCLQKKDT</sequence>
<feature type="domain" description="Kinetochore protein Ndc80 CH" evidence="13">
    <location>
        <begin position="166"/>
        <end position="289"/>
    </location>
</feature>
<dbReference type="EnsemblMetazoa" id="XM_003424889">
    <property type="protein sequence ID" value="XP_003424937"/>
    <property type="gene ID" value="LOC100678776"/>
</dbReference>
<name>A0A7M7GBX4_NASVI</name>
<feature type="region of interest" description="Disordered" evidence="12">
    <location>
        <begin position="576"/>
        <end position="605"/>
    </location>
</feature>
<evidence type="ECO:0000256" key="1">
    <source>
        <dbReference type="ARBA" id="ARBA00007050"/>
    </source>
</evidence>
<feature type="coiled-coil region" evidence="11">
    <location>
        <begin position="355"/>
        <end position="406"/>
    </location>
</feature>
<keyword evidence="6 11" id="KW-0175">Coiled coil</keyword>
<organism evidence="14 15">
    <name type="scientific">Nasonia vitripennis</name>
    <name type="common">Parasitic wasp</name>
    <dbReference type="NCBI Taxonomy" id="7425"/>
    <lineage>
        <taxon>Eukaryota</taxon>
        <taxon>Metazoa</taxon>
        <taxon>Ecdysozoa</taxon>
        <taxon>Arthropoda</taxon>
        <taxon>Hexapoda</taxon>
        <taxon>Insecta</taxon>
        <taxon>Pterygota</taxon>
        <taxon>Neoptera</taxon>
        <taxon>Endopterygota</taxon>
        <taxon>Hymenoptera</taxon>
        <taxon>Apocrita</taxon>
        <taxon>Proctotrupomorpha</taxon>
        <taxon>Chalcidoidea</taxon>
        <taxon>Pteromalidae</taxon>
        <taxon>Pteromalinae</taxon>
        <taxon>Nasonia</taxon>
    </lineage>
</organism>
<evidence type="ECO:0000256" key="11">
    <source>
        <dbReference type="SAM" id="Coils"/>
    </source>
</evidence>
<dbReference type="KEGG" id="nvi:100678776"/>
<dbReference type="OMA" id="NKSWLMT"/>
<keyword evidence="4 10" id="KW-0498">Mitosis</keyword>
<feature type="region of interest" description="Disordered" evidence="12">
    <location>
        <begin position="1"/>
        <end position="84"/>
    </location>
</feature>
<dbReference type="GO" id="GO:0005634">
    <property type="term" value="C:nucleus"/>
    <property type="evidence" value="ECO:0007669"/>
    <property type="project" value="UniProtKB-SubCell"/>
</dbReference>
<evidence type="ECO:0000256" key="7">
    <source>
        <dbReference type="ARBA" id="ARBA00023242"/>
    </source>
</evidence>
<evidence type="ECO:0000256" key="3">
    <source>
        <dbReference type="ARBA" id="ARBA00022618"/>
    </source>
</evidence>
<dbReference type="GO" id="GO:0051315">
    <property type="term" value="P:attachment of mitotic spindle microtubules to kinetochore"/>
    <property type="evidence" value="ECO:0007669"/>
    <property type="project" value="UniProtKB-UniRule"/>
</dbReference>
<keyword evidence="8 10" id="KW-0131">Cell cycle</keyword>
<dbReference type="Pfam" id="PF03801">
    <property type="entry name" value="Ndc80_HEC"/>
    <property type="match status" value="1"/>
</dbReference>
<evidence type="ECO:0000256" key="2">
    <source>
        <dbReference type="ARBA" id="ARBA00022454"/>
    </source>
</evidence>
<evidence type="ECO:0000256" key="4">
    <source>
        <dbReference type="ARBA" id="ARBA00022776"/>
    </source>
</evidence>
<proteinExistence type="inferred from homology"/>
<accession>A0A7M7GBX4</accession>
<evidence type="ECO:0000256" key="10">
    <source>
        <dbReference type="RuleBase" id="RU368072"/>
    </source>
</evidence>
<keyword evidence="7 10" id="KW-0539">Nucleus</keyword>
<evidence type="ECO:0000313" key="15">
    <source>
        <dbReference type="Proteomes" id="UP000002358"/>
    </source>
</evidence>
<dbReference type="InterPro" id="IPR038273">
    <property type="entry name" value="Ndc80_sf"/>
</dbReference>
<dbReference type="PANTHER" id="PTHR10643:SF2">
    <property type="entry name" value="KINETOCHORE PROTEIN NDC80 HOMOLOG"/>
    <property type="match status" value="1"/>
</dbReference>
<keyword evidence="9 10" id="KW-0137">Centromere</keyword>
<dbReference type="AlphaFoldDB" id="A0A7M7GBX4"/>
<feature type="region of interest" description="Disordered" evidence="12">
    <location>
        <begin position="141"/>
        <end position="181"/>
    </location>
</feature>
<comment type="subcellular location">
    <subcellularLocation>
        <location evidence="10">Chromosome</location>
        <location evidence="10">Centromere</location>
        <location evidence="10">Kinetochore</location>
    </subcellularLocation>
    <subcellularLocation>
        <location evidence="10">Nucleus</location>
    </subcellularLocation>
</comment>
<dbReference type="InterPro" id="IPR005550">
    <property type="entry name" value="Kinetochore_Ndc80"/>
</dbReference>
<evidence type="ECO:0000259" key="13">
    <source>
        <dbReference type="Pfam" id="PF03801"/>
    </source>
</evidence>
<comment type="function">
    <text evidence="10">Acts as a component of the essential kinetochore-associated NDC80 complex, which is required for chromosome segregation and spindle checkpoint activity.</text>
</comment>
<dbReference type="Proteomes" id="UP000002358">
    <property type="component" value="Chromosome 5"/>
</dbReference>
<keyword evidence="15" id="KW-1185">Reference proteome</keyword>
<dbReference type="GO" id="GO:0031262">
    <property type="term" value="C:Ndc80 complex"/>
    <property type="evidence" value="ECO:0007669"/>
    <property type="project" value="UniProtKB-UniRule"/>
</dbReference>
<feature type="compositionally biased region" description="Basic and acidic residues" evidence="12">
    <location>
        <begin position="23"/>
        <end position="43"/>
    </location>
</feature>
<dbReference type="InterPro" id="IPR055260">
    <property type="entry name" value="Ndc80_CH"/>
</dbReference>
<dbReference type="OrthoDB" id="7459479at2759"/>
<comment type="similarity">
    <text evidence="1 10">Belongs to the NDC80/HEC1 family.</text>
</comment>
<feature type="compositionally biased region" description="Basic residues" evidence="12">
    <location>
        <begin position="1"/>
        <end position="12"/>
    </location>
</feature>
<protein>
    <recommendedName>
        <fullName evidence="10">Kinetochore protein NDC80</fullName>
    </recommendedName>
</protein>
<keyword evidence="3 10" id="KW-0132">Cell division</keyword>
<dbReference type="SMR" id="A0A7M7GBX4"/>
<evidence type="ECO:0000256" key="8">
    <source>
        <dbReference type="ARBA" id="ARBA00023306"/>
    </source>
</evidence>
<dbReference type="Gene3D" id="1.10.418.30">
    <property type="entry name" value="Ncd80 complex, Ncd80 subunit"/>
    <property type="match status" value="1"/>
</dbReference>